<accession>A0ABW5TX59</accession>
<reference evidence="4" key="1">
    <citation type="journal article" date="2019" name="Int. J. Syst. Evol. Microbiol.">
        <title>The Global Catalogue of Microorganisms (GCM) 10K type strain sequencing project: providing services to taxonomists for standard genome sequencing and annotation.</title>
        <authorList>
            <consortium name="The Broad Institute Genomics Platform"/>
            <consortium name="The Broad Institute Genome Sequencing Center for Infectious Disease"/>
            <person name="Wu L."/>
            <person name="Ma J."/>
        </authorList>
    </citation>
    <scope>NUCLEOTIDE SEQUENCE [LARGE SCALE GENOMIC DNA]</scope>
    <source>
        <strain evidence="4">KCTC 42456</strain>
    </source>
</reference>
<proteinExistence type="predicted"/>
<dbReference type="NCBIfam" id="TIGR04183">
    <property type="entry name" value="Por_Secre_tail"/>
    <property type="match status" value="1"/>
</dbReference>
<dbReference type="Proteomes" id="UP001597546">
    <property type="component" value="Unassembled WGS sequence"/>
</dbReference>
<evidence type="ECO:0000313" key="4">
    <source>
        <dbReference type="Proteomes" id="UP001597546"/>
    </source>
</evidence>
<keyword evidence="4" id="KW-1185">Reference proteome</keyword>
<evidence type="ECO:0000256" key="1">
    <source>
        <dbReference type="SAM" id="SignalP"/>
    </source>
</evidence>
<organism evidence="3 4">
    <name type="scientific">Pedobacter alpinus</name>
    <dbReference type="NCBI Taxonomy" id="1590643"/>
    <lineage>
        <taxon>Bacteria</taxon>
        <taxon>Pseudomonadati</taxon>
        <taxon>Bacteroidota</taxon>
        <taxon>Sphingobacteriia</taxon>
        <taxon>Sphingobacteriales</taxon>
        <taxon>Sphingobacteriaceae</taxon>
        <taxon>Pedobacter</taxon>
    </lineage>
</organism>
<dbReference type="Pfam" id="PF18962">
    <property type="entry name" value="Por_Secre_tail"/>
    <property type="match status" value="1"/>
</dbReference>
<evidence type="ECO:0000313" key="3">
    <source>
        <dbReference type="EMBL" id="MFD2732726.1"/>
    </source>
</evidence>
<dbReference type="InterPro" id="IPR013783">
    <property type="entry name" value="Ig-like_fold"/>
</dbReference>
<dbReference type="InterPro" id="IPR026444">
    <property type="entry name" value="Secre_tail"/>
</dbReference>
<keyword evidence="1" id="KW-0732">Signal</keyword>
<feature type="domain" description="Secretion system C-terminal sorting" evidence="2">
    <location>
        <begin position="377"/>
        <end position="448"/>
    </location>
</feature>
<dbReference type="Gene3D" id="2.60.40.10">
    <property type="entry name" value="Immunoglobulins"/>
    <property type="match status" value="1"/>
</dbReference>
<comment type="caution">
    <text evidence="3">The sequence shown here is derived from an EMBL/GenBank/DDBJ whole genome shotgun (WGS) entry which is preliminary data.</text>
</comment>
<feature type="signal peptide" evidence="1">
    <location>
        <begin position="1"/>
        <end position="23"/>
    </location>
</feature>
<sequence length="450" mass="47993">MKKKLLYFLTVGISLISATTVSAQTDVFAVWGLGGTNAAGTVNPTTFVSPDVAAEMVLAGGLRIFSNSTQNAGGAVTPSGDNSNWQRIAMPNPANTANPTLYWEDTAPDNNGKHSAASYMEYNMQATAAGKWLQISGISIPVIGFGTGDVRMIAKYSVDGITFRDFYKSGTYWVKTGETTGEAQAVSLTEASPSPAKRNNTTDGGSTTLAAVTITFTNLQINVEPGKKFYVRLYPYMRGTEPSSSGSRGIQIRGDITLSGKTSDAALPTDVPLPLDFLSFTAKADALGKSVNLNWRTTNEVNTQEFIIEKRTDLTAFTAIGKTPSNNTTGIHNYNFTDNNATKGNAYYRLKQVDNDGEFDYSDIVTVNIKTGISLSVFPNPTDGVLNIAHALATKGSVKVLSLEGKNLVTQAVTEGSTSTSLDISNLSTGTYLVVYDSAGQQSTLKFIKK</sequence>
<dbReference type="RefSeq" id="WP_379040329.1">
    <property type="nucleotide sequence ID" value="NZ_JBHSKW010000003.1"/>
</dbReference>
<gene>
    <name evidence="3" type="ORF">ACFSSE_13540</name>
</gene>
<evidence type="ECO:0000259" key="2">
    <source>
        <dbReference type="Pfam" id="PF18962"/>
    </source>
</evidence>
<protein>
    <submittedName>
        <fullName evidence="3">T9SS type A sorting domain-containing protein</fullName>
    </submittedName>
</protein>
<name>A0ABW5TX59_9SPHI</name>
<dbReference type="EMBL" id="JBHULV010000046">
    <property type="protein sequence ID" value="MFD2732726.1"/>
    <property type="molecule type" value="Genomic_DNA"/>
</dbReference>
<feature type="chain" id="PRO_5045498238" evidence="1">
    <location>
        <begin position="24"/>
        <end position="450"/>
    </location>
</feature>